<dbReference type="PROSITE" id="PS50989">
    <property type="entry name" value="COA_CT_CTER"/>
    <property type="match status" value="1"/>
</dbReference>
<dbReference type="EMBL" id="CAJZBQ010000048">
    <property type="protein sequence ID" value="CAG9329783.1"/>
    <property type="molecule type" value="Genomic_DNA"/>
</dbReference>
<evidence type="ECO:0000259" key="10">
    <source>
        <dbReference type="PROSITE" id="PS50989"/>
    </source>
</evidence>
<comment type="pathway">
    <text evidence="1">Metabolic intermediate metabolism; propanoyl-CoA degradation; succinyl-CoA from propanoyl-CoA: step 1/3.</text>
</comment>
<reference evidence="11" key="1">
    <citation type="submission" date="2021-09" db="EMBL/GenBank/DDBJ databases">
        <authorList>
            <consortium name="AG Swart"/>
            <person name="Singh M."/>
            <person name="Singh A."/>
            <person name="Seah K."/>
            <person name="Emmerich C."/>
        </authorList>
    </citation>
    <scope>NUCLEOTIDE SEQUENCE</scope>
    <source>
        <strain evidence="11">ATCC30299</strain>
    </source>
</reference>
<dbReference type="InterPro" id="IPR029045">
    <property type="entry name" value="ClpP/crotonase-like_dom_sf"/>
</dbReference>
<dbReference type="SUPFAM" id="SSF52096">
    <property type="entry name" value="ClpP/crotonase"/>
    <property type="match status" value="2"/>
</dbReference>
<name>A0AAU9K744_9CILI</name>
<dbReference type="FunFam" id="3.90.226.10:FF:000016">
    <property type="entry name" value="Propionyl-CoA carboxylase, beta subunit"/>
    <property type="match status" value="1"/>
</dbReference>
<comment type="catalytic activity">
    <reaction evidence="8">
        <text>propanoyl-CoA + hydrogencarbonate + ATP = (S)-methylmalonyl-CoA + ADP + phosphate + H(+)</text>
        <dbReference type="Rhea" id="RHEA:23720"/>
        <dbReference type="ChEBI" id="CHEBI:15378"/>
        <dbReference type="ChEBI" id="CHEBI:17544"/>
        <dbReference type="ChEBI" id="CHEBI:30616"/>
        <dbReference type="ChEBI" id="CHEBI:43474"/>
        <dbReference type="ChEBI" id="CHEBI:57327"/>
        <dbReference type="ChEBI" id="CHEBI:57392"/>
        <dbReference type="ChEBI" id="CHEBI:456216"/>
        <dbReference type="EC" id="6.4.1.3"/>
    </reaction>
    <physiologicalReaction direction="left-to-right" evidence="8">
        <dbReference type="Rhea" id="RHEA:23721"/>
    </physiologicalReaction>
</comment>
<organism evidence="11 12">
    <name type="scientific">Blepharisma stoltei</name>
    <dbReference type="NCBI Taxonomy" id="1481888"/>
    <lineage>
        <taxon>Eukaryota</taxon>
        <taxon>Sar</taxon>
        <taxon>Alveolata</taxon>
        <taxon>Ciliophora</taxon>
        <taxon>Postciliodesmatophora</taxon>
        <taxon>Heterotrichea</taxon>
        <taxon>Heterotrichida</taxon>
        <taxon>Blepharismidae</taxon>
        <taxon>Blepharisma</taxon>
    </lineage>
</organism>
<gene>
    <name evidence="11" type="ORF">BSTOLATCC_MIC49402</name>
</gene>
<evidence type="ECO:0000256" key="4">
    <source>
        <dbReference type="ARBA" id="ARBA00038567"/>
    </source>
</evidence>
<evidence type="ECO:0000256" key="1">
    <source>
        <dbReference type="ARBA" id="ARBA00005060"/>
    </source>
</evidence>
<comment type="catalytic activity">
    <reaction evidence="7">
        <text>butanoyl-CoA + hydrogencarbonate + ATP = (2S)-ethylmalonyl-CoA + ADP + phosphate + H(+)</text>
        <dbReference type="Rhea" id="RHEA:59520"/>
        <dbReference type="ChEBI" id="CHEBI:15378"/>
        <dbReference type="ChEBI" id="CHEBI:17544"/>
        <dbReference type="ChEBI" id="CHEBI:30616"/>
        <dbReference type="ChEBI" id="CHEBI:43474"/>
        <dbReference type="ChEBI" id="CHEBI:57371"/>
        <dbReference type="ChEBI" id="CHEBI:60909"/>
        <dbReference type="ChEBI" id="CHEBI:456216"/>
    </reaction>
    <physiologicalReaction direction="left-to-right" evidence="7">
        <dbReference type="Rhea" id="RHEA:59521"/>
    </physiologicalReaction>
</comment>
<accession>A0AAU9K744</accession>
<sequence length="537" mass="59325">MYRLVRRGASFRFQKLNEGLAKQLAVQPASCPDTKGFMDKLAHLRQQSVFGDAKRIEKQHVKHKLSARERVELLVDPGTFVEYDQLVTHRCTDFGMEKTKHPGDGLVSGHGYVDGKLVFVYSYDFTVGGGTLSETVAEKVCKVQEKALNVGAPIIGLNDSGGARIQEGVQSLGGYSDIFYNNVQASGVIPQLSMIMGPCAGGAVYSPALTDFIFMVKNSSFMFVTGPDVVKAVTHEEIDMEGLGGAKVHSSKSGVSHFALNNDVEALMFVRNFLGFLPSSNREKATPKPTADPFDREIPVLDKFVPEDPNKPYDMRVVLKSICDDEYFLEVQPDYAKNILVGFGRLGTETVGFIANQPQSLAGVLDRLSSIKAARFIRFCDSFNIPIVTFEDVPGYLPGVHEEHNGIITHGAKILYAYSEATVPKITIITRKAYGGAYCVMNSKHLKGDFNYSWPTGEIAVMGAKGACEIIFRGGDIPAETKKYEEKFANPLIAAQRGFIDEILTPRDTRKRLIQDLRLLKTKKVERPWRKHGNVPL</sequence>
<dbReference type="PANTHER" id="PTHR43842">
    <property type="entry name" value="PROPIONYL-COA CARBOXYLASE BETA CHAIN"/>
    <property type="match status" value="1"/>
</dbReference>
<keyword evidence="12" id="KW-1185">Reference proteome</keyword>
<protein>
    <recommendedName>
        <fullName evidence="5">Propionyl-CoA carboxylase beta chain, mitochondrial</fullName>
        <ecNumber evidence="3">6.4.1.3</ecNumber>
    </recommendedName>
    <alternativeName>
        <fullName evidence="6">Propanoyl-CoA:carbon dioxide ligase subunit beta</fullName>
    </alternativeName>
</protein>
<dbReference type="InterPro" id="IPR011762">
    <property type="entry name" value="COA_CT_N"/>
</dbReference>
<dbReference type="InterPro" id="IPR034733">
    <property type="entry name" value="AcCoA_carboxyl_beta"/>
</dbReference>
<evidence type="ECO:0000313" key="12">
    <source>
        <dbReference type="Proteomes" id="UP001162131"/>
    </source>
</evidence>
<comment type="similarity">
    <text evidence="2">Belongs to the AccD/PCCB family.</text>
</comment>
<evidence type="ECO:0000256" key="7">
    <source>
        <dbReference type="ARBA" id="ARBA00048208"/>
    </source>
</evidence>
<dbReference type="Gene3D" id="3.90.226.10">
    <property type="entry name" value="2-enoyl-CoA Hydratase, Chain A, domain 1"/>
    <property type="match status" value="2"/>
</dbReference>
<proteinExistence type="inferred from homology"/>
<evidence type="ECO:0000256" key="2">
    <source>
        <dbReference type="ARBA" id="ARBA00006102"/>
    </source>
</evidence>
<feature type="domain" description="CoA carboxyltransferase C-terminal" evidence="10">
    <location>
        <begin position="293"/>
        <end position="531"/>
    </location>
</feature>
<dbReference type="Proteomes" id="UP001162131">
    <property type="component" value="Unassembled WGS sequence"/>
</dbReference>
<evidence type="ECO:0000256" key="5">
    <source>
        <dbReference type="ARBA" id="ARBA00041138"/>
    </source>
</evidence>
<comment type="subunit">
    <text evidence="4">The holoenzyme is a dodecamer composed of 6 PCCA/alpha subunits and 6 PCCB/beta subunits.</text>
</comment>
<dbReference type="PROSITE" id="PS50980">
    <property type="entry name" value="COA_CT_NTER"/>
    <property type="match status" value="1"/>
</dbReference>
<comment type="caution">
    <text evidence="11">The sequence shown here is derived from an EMBL/GenBank/DDBJ whole genome shotgun (WGS) entry which is preliminary data.</text>
</comment>
<dbReference type="EC" id="6.4.1.3" evidence="3"/>
<dbReference type="AlphaFoldDB" id="A0AAU9K744"/>
<feature type="domain" description="CoA carboxyltransferase N-terminal" evidence="9">
    <location>
        <begin position="34"/>
        <end position="289"/>
    </location>
</feature>
<dbReference type="PANTHER" id="PTHR43842:SF2">
    <property type="entry name" value="PROPIONYL-COA CARBOXYLASE BETA CHAIN, MITOCHONDRIAL"/>
    <property type="match status" value="1"/>
</dbReference>
<dbReference type="GO" id="GO:0009062">
    <property type="term" value="P:fatty acid catabolic process"/>
    <property type="evidence" value="ECO:0007669"/>
    <property type="project" value="UniProtKB-ARBA"/>
</dbReference>
<evidence type="ECO:0000259" key="9">
    <source>
        <dbReference type="PROSITE" id="PS50980"/>
    </source>
</evidence>
<dbReference type="InterPro" id="IPR011763">
    <property type="entry name" value="COA_CT_C"/>
</dbReference>
<evidence type="ECO:0000313" key="11">
    <source>
        <dbReference type="EMBL" id="CAG9329783.1"/>
    </source>
</evidence>
<evidence type="ECO:0000256" key="8">
    <source>
        <dbReference type="ARBA" id="ARBA00049495"/>
    </source>
</evidence>
<evidence type="ECO:0000256" key="3">
    <source>
        <dbReference type="ARBA" id="ARBA00013050"/>
    </source>
</evidence>
<dbReference type="Pfam" id="PF01039">
    <property type="entry name" value="Carboxyl_trans"/>
    <property type="match status" value="1"/>
</dbReference>
<dbReference type="InterPro" id="IPR051047">
    <property type="entry name" value="AccD/PCCB"/>
</dbReference>
<dbReference type="GO" id="GO:0004658">
    <property type="term" value="F:propionyl-CoA carboxylase activity"/>
    <property type="evidence" value="ECO:0007669"/>
    <property type="project" value="UniProtKB-EC"/>
</dbReference>
<dbReference type="GO" id="GO:0005739">
    <property type="term" value="C:mitochondrion"/>
    <property type="evidence" value="ECO:0007669"/>
    <property type="project" value="TreeGrafter"/>
</dbReference>
<dbReference type="FunFam" id="3.90.226.10:FF:000017">
    <property type="entry name" value="Propionyl-CoA carboxylase subunit beta 5"/>
    <property type="match status" value="1"/>
</dbReference>
<evidence type="ECO:0000256" key="6">
    <source>
        <dbReference type="ARBA" id="ARBA00042797"/>
    </source>
</evidence>